<dbReference type="SUPFAM" id="SSF55874">
    <property type="entry name" value="ATPase domain of HSP90 chaperone/DNA topoisomerase II/histidine kinase"/>
    <property type="match status" value="1"/>
</dbReference>
<feature type="domain" description="Histidine kinase" evidence="7">
    <location>
        <begin position="380"/>
        <end position="615"/>
    </location>
</feature>
<evidence type="ECO:0000256" key="1">
    <source>
        <dbReference type="ARBA" id="ARBA00000085"/>
    </source>
</evidence>
<accession>A0A1B8QB11</accession>
<dbReference type="CDD" id="cd00130">
    <property type="entry name" value="PAS"/>
    <property type="match status" value="1"/>
</dbReference>
<dbReference type="Gene3D" id="1.10.287.130">
    <property type="match status" value="1"/>
</dbReference>
<keyword evidence="6" id="KW-0812">Transmembrane</keyword>
<keyword evidence="6" id="KW-1133">Transmembrane helix</keyword>
<dbReference type="InterPro" id="IPR003594">
    <property type="entry name" value="HATPase_dom"/>
</dbReference>
<sequence>MNNWLPRSILQRRLWRWALVILLAFVIAQYAMLFWYAKQRQRLATQAFLQNATHEINERTSRLLQGQRLQSWQDVRLSLITSSMIEAYQITIFAPDGQIFIITNDAQSLGYSSSARSNLQHELTIYHLNGFESWLSLDRGYSAYIGGTYQPILRHLLSPLYLVPFVLMVLVLLWLAYHLRLRAEAWNSILAYADRASLGQNRTYQPLTGHAMRYTDLRKLGQLINRNAYRIERYRHQLAILDYRQAHLVDNAPVSLFLTNRRGQITYFNDQFAQTFGISFNKSVTYMLSDFVFGTDKITQQHLAEISEHPAHVSLAVTNLQGDQHFALQLKPFYNRFGKLAGFSGALLGVSDYYSKLIRAAQVNKQLTDRIDEIDKLWAEMSHELRTPLTGTLGMLDLLLENKTKLDNEQADTLATMQQSAQMMLQLLNDMLDAAKLNAGKLQTNIDYVDLVQLVRQVAELMLSRAKQQKIQLYVFFDPQVPYFIDTDGGQLRQILLNLLSNAIKFTPQGYVAMLIDSVPYRDAVIQQHHPNDSDAPYWLRICVKDTGIGITDADQAKLFKYFNQANASISQQFGGTGLGLAISNRFSQLLGGFIHLNSTFGQGSEFQVYFPLKRYSRRPVFSMTPEHLSVYVVTLSPFELVNQRLAEVFNGFEIANTSFRQLSPDTLAKIRQTNLTGYQLILLVDEALYQTQTLDFGGLTHCKKILLSMDKSEHIEPKRAAQYDAIVRKPIFLNVLISEIKQLCRTDDDIVISTNKQPDLPPQVAFKAFLQQWQNQQSSGVSTSHQTQNTSHTDKPTLFRSKTILVAEDNVLNQKIIEKHLAILGYPSIIATNGEEAIEQLNAKRSQIGLILMDCRMPILDGLETSRLIRAQQDSIPIIALTASDTDDDRTACLQAGMDDFLSKPVNREKLAQMLQRHLLA</sequence>
<evidence type="ECO:0000256" key="3">
    <source>
        <dbReference type="ARBA" id="ARBA00022553"/>
    </source>
</evidence>
<dbReference type="SUPFAM" id="SSF52172">
    <property type="entry name" value="CheY-like"/>
    <property type="match status" value="1"/>
</dbReference>
<dbReference type="GO" id="GO:0000155">
    <property type="term" value="F:phosphorelay sensor kinase activity"/>
    <property type="evidence" value="ECO:0007669"/>
    <property type="project" value="InterPro"/>
</dbReference>
<comment type="catalytic activity">
    <reaction evidence="1">
        <text>ATP + protein L-histidine = ADP + protein N-phospho-L-histidine.</text>
        <dbReference type="EC" id="2.7.13.3"/>
    </reaction>
</comment>
<dbReference type="CDD" id="cd16922">
    <property type="entry name" value="HATPase_EvgS-ArcB-TorS-like"/>
    <property type="match status" value="1"/>
</dbReference>
<dbReference type="SMART" id="SM00091">
    <property type="entry name" value="PAS"/>
    <property type="match status" value="1"/>
</dbReference>
<keyword evidence="4" id="KW-0902">Two-component regulatory system</keyword>
<gene>
    <name evidence="10" type="ORF">A9308_07850</name>
</gene>
<dbReference type="PANTHER" id="PTHR45339:SF1">
    <property type="entry name" value="HYBRID SIGNAL TRANSDUCTION HISTIDINE KINASE J"/>
    <property type="match status" value="1"/>
</dbReference>
<dbReference type="Pfam" id="PF00072">
    <property type="entry name" value="Response_reg"/>
    <property type="match status" value="1"/>
</dbReference>
<dbReference type="InterPro" id="IPR036097">
    <property type="entry name" value="HisK_dim/P_sf"/>
</dbReference>
<evidence type="ECO:0000259" key="9">
    <source>
        <dbReference type="PROSITE" id="PS50112"/>
    </source>
</evidence>
<name>A0A1B8QB11_9GAMM</name>
<dbReference type="PROSITE" id="PS50109">
    <property type="entry name" value="HIS_KIN"/>
    <property type="match status" value="1"/>
</dbReference>
<dbReference type="InterPro" id="IPR001789">
    <property type="entry name" value="Sig_transdc_resp-reg_receiver"/>
</dbReference>
<evidence type="ECO:0000256" key="2">
    <source>
        <dbReference type="ARBA" id="ARBA00012438"/>
    </source>
</evidence>
<dbReference type="PANTHER" id="PTHR45339">
    <property type="entry name" value="HYBRID SIGNAL TRANSDUCTION HISTIDINE KINASE J"/>
    <property type="match status" value="1"/>
</dbReference>
<dbReference type="GO" id="GO:0006355">
    <property type="term" value="P:regulation of DNA-templated transcription"/>
    <property type="evidence" value="ECO:0007669"/>
    <property type="project" value="InterPro"/>
</dbReference>
<dbReference type="PRINTS" id="PR00344">
    <property type="entry name" value="BCTRLSENSOR"/>
</dbReference>
<dbReference type="PROSITE" id="PS50112">
    <property type="entry name" value="PAS"/>
    <property type="match status" value="1"/>
</dbReference>
<dbReference type="Pfam" id="PF00989">
    <property type="entry name" value="PAS"/>
    <property type="match status" value="1"/>
</dbReference>
<proteinExistence type="predicted"/>
<reference evidence="10 11" key="1">
    <citation type="submission" date="2016-06" db="EMBL/GenBank/DDBJ databases">
        <title>Draft genome of Moraxella atlantae CCUG 66109.</title>
        <authorList>
            <person name="Salva-Serra F."/>
            <person name="Engstrom-Jakobsson H."/>
            <person name="Thorell K."/>
            <person name="Gonzales-Siles L."/>
            <person name="Karlsson R."/>
            <person name="Boulund F."/>
            <person name="Engstrand L."/>
            <person name="Kristiansson E."/>
            <person name="Moore E."/>
        </authorList>
    </citation>
    <scope>NUCLEOTIDE SEQUENCE [LARGE SCALE GENOMIC DNA]</scope>
    <source>
        <strain evidence="10 11">CCUG 66109</strain>
    </source>
</reference>
<feature type="transmembrane region" description="Helical" evidence="6">
    <location>
        <begin position="14"/>
        <end position="36"/>
    </location>
</feature>
<feature type="domain" description="Response regulatory" evidence="8">
    <location>
        <begin position="804"/>
        <end position="920"/>
    </location>
</feature>
<evidence type="ECO:0000256" key="5">
    <source>
        <dbReference type="PROSITE-ProRule" id="PRU00169"/>
    </source>
</evidence>
<dbReference type="EMBL" id="LZMZ01000029">
    <property type="protein sequence ID" value="OBX76575.1"/>
    <property type="molecule type" value="Genomic_DNA"/>
</dbReference>
<dbReference type="SUPFAM" id="SSF47384">
    <property type="entry name" value="Homodimeric domain of signal transducing histidine kinase"/>
    <property type="match status" value="1"/>
</dbReference>
<comment type="caution">
    <text evidence="10">The sequence shown here is derived from an EMBL/GenBank/DDBJ whole genome shotgun (WGS) entry which is preliminary data.</text>
</comment>
<protein>
    <recommendedName>
        <fullName evidence="2">histidine kinase</fullName>
        <ecNumber evidence="2">2.7.13.3</ecNumber>
    </recommendedName>
</protein>
<feature type="transmembrane region" description="Helical" evidence="6">
    <location>
        <begin position="160"/>
        <end position="179"/>
    </location>
</feature>
<feature type="modified residue" description="4-aspartylphosphate" evidence="5">
    <location>
        <position position="855"/>
    </location>
</feature>
<dbReference type="STRING" id="34059.A9308_07850"/>
<dbReference type="EC" id="2.7.13.3" evidence="2"/>
<dbReference type="SMART" id="SM00387">
    <property type="entry name" value="HATPase_c"/>
    <property type="match status" value="1"/>
</dbReference>
<dbReference type="SMART" id="SM00388">
    <property type="entry name" value="HisKA"/>
    <property type="match status" value="1"/>
</dbReference>
<evidence type="ECO:0000313" key="10">
    <source>
        <dbReference type="EMBL" id="OBX76575.1"/>
    </source>
</evidence>
<dbReference type="InterPro" id="IPR003661">
    <property type="entry name" value="HisK_dim/P_dom"/>
</dbReference>
<dbReference type="PROSITE" id="PS50110">
    <property type="entry name" value="RESPONSE_REGULATORY"/>
    <property type="match status" value="1"/>
</dbReference>
<feature type="domain" description="PAS" evidence="9">
    <location>
        <begin position="241"/>
        <end position="279"/>
    </location>
</feature>
<evidence type="ECO:0000313" key="11">
    <source>
        <dbReference type="Proteomes" id="UP000092508"/>
    </source>
</evidence>
<dbReference type="AlphaFoldDB" id="A0A1B8QB11"/>
<organism evidence="10 11">
    <name type="scientific">Faucicola atlantae</name>
    <dbReference type="NCBI Taxonomy" id="34059"/>
    <lineage>
        <taxon>Bacteria</taxon>
        <taxon>Pseudomonadati</taxon>
        <taxon>Pseudomonadota</taxon>
        <taxon>Gammaproteobacteria</taxon>
        <taxon>Moraxellales</taxon>
        <taxon>Moraxellaceae</taxon>
        <taxon>Faucicola</taxon>
    </lineage>
</organism>
<evidence type="ECO:0000256" key="6">
    <source>
        <dbReference type="SAM" id="Phobius"/>
    </source>
</evidence>
<dbReference type="InterPro" id="IPR011006">
    <property type="entry name" value="CheY-like_superfamily"/>
</dbReference>
<dbReference type="InterPro" id="IPR000014">
    <property type="entry name" value="PAS"/>
</dbReference>
<dbReference type="Pfam" id="PF02518">
    <property type="entry name" value="HATPase_c"/>
    <property type="match status" value="1"/>
</dbReference>
<keyword evidence="3 5" id="KW-0597">Phosphoprotein</keyword>
<evidence type="ECO:0000256" key="4">
    <source>
        <dbReference type="ARBA" id="ARBA00023012"/>
    </source>
</evidence>
<dbReference type="InterPro" id="IPR035965">
    <property type="entry name" value="PAS-like_dom_sf"/>
</dbReference>
<dbReference type="SMART" id="SM00448">
    <property type="entry name" value="REC"/>
    <property type="match status" value="1"/>
</dbReference>
<evidence type="ECO:0000259" key="7">
    <source>
        <dbReference type="PROSITE" id="PS50109"/>
    </source>
</evidence>
<dbReference type="InterPro" id="IPR005467">
    <property type="entry name" value="His_kinase_dom"/>
</dbReference>
<dbReference type="Gene3D" id="3.30.450.20">
    <property type="entry name" value="PAS domain"/>
    <property type="match status" value="1"/>
</dbReference>
<dbReference type="SUPFAM" id="SSF55785">
    <property type="entry name" value="PYP-like sensor domain (PAS domain)"/>
    <property type="match status" value="1"/>
</dbReference>
<dbReference type="Pfam" id="PF00512">
    <property type="entry name" value="HisKA"/>
    <property type="match status" value="1"/>
</dbReference>
<dbReference type="Gene3D" id="3.30.565.10">
    <property type="entry name" value="Histidine kinase-like ATPase, C-terminal domain"/>
    <property type="match status" value="1"/>
</dbReference>
<dbReference type="CDD" id="cd00082">
    <property type="entry name" value="HisKA"/>
    <property type="match status" value="1"/>
</dbReference>
<dbReference type="InterPro" id="IPR036890">
    <property type="entry name" value="HATPase_C_sf"/>
</dbReference>
<dbReference type="Gene3D" id="3.40.50.2300">
    <property type="match status" value="1"/>
</dbReference>
<dbReference type="InterPro" id="IPR013767">
    <property type="entry name" value="PAS_fold"/>
</dbReference>
<keyword evidence="6" id="KW-0472">Membrane</keyword>
<dbReference type="Proteomes" id="UP000092508">
    <property type="component" value="Unassembled WGS sequence"/>
</dbReference>
<dbReference type="InterPro" id="IPR004358">
    <property type="entry name" value="Sig_transdc_His_kin-like_C"/>
</dbReference>
<evidence type="ECO:0000259" key="8">
    <source>
        <dbReference type="PROSITE" id="PS50110"/>
    </source>
</evidence>
<dbReference type="FunFam" id="3.30.565.10:FF:000010">
    <property type="entry name" value="Sensor histidine kinase RcsC"/>
    <property type="match status" value="1"/>
</dbReference>
<dbReference type="CDD" id="cd17546">
    <property type="entry name" value="REC_hyHK_CKI1_RcsC-like"/>
    <property type="match status" value="1"/>
</dbReference>